<dbReference type="PANTHER" id="PTHR23054">
    <property type="entry name" value="TERNARY COMPLEX FACTOR MIP1, LEUCINE-ZIPPER-RELATED"/>
    <property type="match status" value="1"/>
</dbReference>
<dbReference type="Proteomes" id="UP001642260">
    <property type="component" value="Unassembled WGS sequence"/>
</dbReference>
<name>A0ABC8LZ80_ERUVS</name>
<feature type="domain" description="Ternary complex factor MIP1 leucine-zipper" evidence="3">
    <location>
        <begin position="72"/>
        <end position="146"/>
    </location>
</feature>
<accession>A0ABC8LZ80</accession>
<sequence>MSGDSLLASKQYNSIPFFSPKNTTREINDLDSPKNTKFHHLYKFELEHDVSFSHLSCNHIEKSVRMTQFCSDMKQVKQLKDQLQKETSLRALLLKASDQSHKIELSHTSSLPRSVQELLSSIVTMEATVSMLEEEIMSLHFLLIQERNERKLAEYRLTHSLSPPNATDLVRFSKKKETLRRKDHKSKVPRSLQSFDNANELSKEMIRCMRNIFVSLGETSAGSKSSQEIVGFSPTRKNGSSSSSTWWSPSEHSRISKWVQSPKIDIKKNSDVLATENNVFDPYRVQGKLSWADIGSYRSATEVASMSVEEKRLGYASDELWRFRRLVERLARVNPTELSHNEKLAFWINIYNALIMHAYLAYGVPKTDLKFFSLMQKAAYTVGGHSYNAATIEYMTLKMNSPLHRPQIALLLSILKLKVSEEQKQAGISTHEPLVSFALSCGMHSSPAVRIYSAENVVEELEDAQKDYIQASVGVSPRGKLIVPKMLHCFGKNFVDENKVALWISRHLPPRQAAFVEQCIHRRQWWGFLDSSSSKCGVIPFDSRFRYLFLP</sequence>
<dbReference type="PANTHER" id="PTHR23054:SF60">
    <property type="entry name" value="DUF547 DOMAIN-CONTAINING PROTEIN"/>
    <property type="match status" value="1"/>
</dbReference>
<organism evidence="4 5">
    <name type="scientific">Eruca vesicaria subsp. sativa</name>
    <name type="common">Garden rocket</name>
    <name type="synonym">Eruca sativa</name>
    <dbReference type="NCBI Taxonomy" id="29727"/>
    <lineage>
        <taxon>Eukaryota</taxon>
        <taxon>Viridiplantae</taxon>
        <taxon>Streptophyta</taxon>
        <taxon>Embryophyta</taxon>
        <taxon>Tracheophyta</taxon>
        <taxon>Spermatophyta</taxon>
        <taxon>Magnoliopsida</taxon>
        <taxon>eudicotyledons</taxon>
        <taxon>Gunneridae</taxon>
        <taxon>Pentapetalae</taxon>
        <taxon>rosids</taxon>
        <taxon>malvids</taxon>
        <taxon>Brassicales</taxon>
        <taxon>Brassicaceae</taxon>
        <taxon>Brassiceae</taxon>
        <taxon>Eruca</taxon>
    </lineage>
</organism>
<evidence type="ECO:0000259" key="2">
    <source>
        <dbReference type="Pfam" id="PF04784"/>
    </source>
</evidence>
<evidence type="ECO:0000313" key="5">
    <source>
        <dbReference type="Proteomes" id="UP001642260"/>
    </source>
</evidence>
<keyword evidence="5" id="KW-1185">Reference proteome</keyword>
<evidence type="ECO:0000259" key="3">
    <source>
        <dbReference type="Pfam" id="PF14389"/>
    </source>
</evidence>
<evidence type="ECO:0008006" key="6">
    <source>
        <dbReference type="Google" id="ProtNLM"/>
    </source>
</evidence>
<protein>
    <recommendedName>
        <fullName evidence="6">DUF547 domain-containing protein</fullName>
    </recommendedName>
</protein>
<feature type="domain" description="DUF547" evidence="2">
    <location>
        <begin position="336"/>
        <end position="469"/>
    </location>
</feature>
<dbReference type="EMBL" id="CAKOAT010819597">
    <property type="protein sequence ID" value="CAH8388996.1"/>
    <property type="molecule type" value="Genomic_DNA"/>
</dbReference>
<comment type="caution">
    <text evidence="4">The sequence shown here is derived from an EMBL/GenBank/DDBJ whole genome shotgun (WGS) entry which is preliminary data.</text>
</comment>
<reference evidence="4 5" key="1">
    <citation type="submission" date="2022-03" db="EMBL/GenBank/DDBJ databases">
        <authorList>
            <person name="Macdonald S."/>
            <person name="Ahmed S."/>
            <person name="Newling K."/>
        </authorList>
    </citation>
    <scope>NUCLEOTIDE SEQUENCE [LARGE SCALE GENOMIC DNA]</scope>
</reference>
<dbReference type="InterPro" id="IPR006869">
    <property type="entry name" value="DUF547"/>
</dbReference>
<dbReference type="Pfam" id="PF04784">
    <property type="entry name" value="DUF547"/>
    <property type="match status" value="1"/>
</dbReference>
<feature type="region of interest" description="Disordered" evidence="1">
    <location>
        <begin position="227"/>
        <end position="246"/>
    </location>
</feature>
<evidence type="ECO:0000313" key="4">
    <source>
        <dbReference type="EMBL" id="CAH8388996.1"/>
    </source>
</evidence>
<evidence type="ECO:0000256" key="1">
    <source>
        <dbReference type="SAM" id="MobiDB-lite"/>
    </source>
</evidence>
<dbReference type="Pfam" id="PF14389">
    <property type="entry name" value="Lzipper-MIP1"/>
    <property type="match status" value="1"/>
</dbReference>
<dbReference type="InterPro" id="IPR025757">
    <property type="entry name" value="MIP1_Leuzipper"/>
</dbReference>
<dbReference type="AlphaFoldDB" id="A0ABC8LZ80"/>
<proteinExistence type="predicted"/>
<gene>
    <name evidence="4" type="ORF">ERUC_LOCUS41479</name>
</gene>